<accession>A0A0D6EVD4</accession>
<dbReference type="HOGENOM" id="CLU_214416_0_0_4"/>
<evidence type="ECO:0000313" key="1">
    <source>
        <dbReference type="EMBL" id="CEZ19456.1"/>
    </source>
</evidence>
<evidence type="ECO:0000313" key="2">
    <source>
        <dbReference type="Proteomes" id="UP000064007"/>
    </source>
</evidence>
<dbReference type="AlphaFoldDB" id="A0A0D6EVD4"/>
<name>A0A0D6EVD4_9PROT</name>
<keyword evidence="2" id="KW-1185">Reference proteome</keyword>
<sequence length="52" mass="5956">MEDKRCCGRGVCIINAQGICWCGQRWDGEKMVQANSDIKKTKELDKKDLPKK</sequence>
<dbReference type="STRING" id="1581557.BN1208_0569"/>
<dbReference type="RefSeq" id="WP_173424742.1">
    <property type="nucleotide sequence ID" value="NZ_LN827929.1"/>
</dbReference>
<gene>
    <name evidence="1" type="ORF">BN1208_0569</name>
</gene>
<dbReference type="KEGG" id="mbat:BN1208_0569"/>
<organism evidence="1 2">
    <name type="scientific">Candidatus Methylopumilus planktonicus</name>
    <dbReference type="NCBI Taxonomy" id="1581557"/>
    <lineage>
        <taxon>Bacteria</taxon>
        <taxon>Pseudomonadati</taxon>
        <taxon>Pseudomonadota</taxon>
        <taxon>Betaproteobacteria</taxon>
        <taxon>Nitrosomonadales</taxon>
        <taxon>Methylophilaceae</taxon>
        <taxon>Candidatus Methylopumilus</taxon>
    </lineage>
</organism>
<protein>
    <submittedName>
        <fullName evidence="1">Uncharacterized protein</fullName>
    </submittedName>
</protein>
<dbReference type="Proteomes" id="UP000064007">
    <property type="component" value="Chromosome 1"/>
</dbReference>
<proteinExistence type="predicted"/>
<reference evidence="2" key="1">
    <citation type="submission" date="2014-12" db="EMBL/GenBank/DDBJ databases">
        <authorList>
            <person name="Salcher M.M."/>
        </authorList>
    </citation>
    <scope>NUCLEOTIDE SEQUENCE [LARGE SCALE GENOMIC DNA]</scope>
    <source>
        <strain evidence="2">MMS-10A-171</strain>
    </source>
</reference>
<dbReference type="EMBL" id="LN827929">
    <property type="protein sequence ID" value="CEZ19456.1"/>
    <property type="molecule type" value="Genomic_DNA"/>
</dbReference>